<reference evidence="1" key="1">
    <citation type="submission" date="2020-03" db="EMBL/GenBank/DDBJ databases">
        <title>The deep terrestrial virosphere.</title>
        <authorList>
            <person name="Holmfeldt K."/>
            <person name="Nilsson E."/>
            <person name="Simone D."/>
            <person name="Lopez-Fernandez M."/>
            <person name="Wu X."/>
            <person name="de Brujin I."/>
            <person name="Lundin D."/>
            <person name="Andersson A."/>
            <person name="Bertilsson S."/>
            <person name="Dopson M."/>
        </authorList>
    </citation>
    <scope>NUCLEOTIDE SEQUENCE</scope>
    <source>
        <strain evidence="1">MM415B04016</strain>
    </source>
</reference>
<accession>A0A6M3LM36</accession>
<evidence type="ECO:0000313" key="1">
    <source>
        <dbReference type="EMBL" id="QJA94048.1"/>
    </source>
</evidence>
<organism evidence="1">
    <name type="scientific">viral metagenome</name>
    <dbReference type="NCBI Taxonomy" id="1070528"/>
    <lineage>
        <taxon>unclassified sequences</taxon>
        <taxon>metagenomes</taxon>
        <taxon>organismal metagenomes</taxon>
    </lineage>
</organism>
<name>A0A6M3LM36_9ZZZZ</name>
<proteinExistence type="predicted"/>
<sequence length="111" mass="12355">MAAEKLDFQTTYQKQPSGTDGINDWLEIADRSFFEVFRVTSNESGDWVFCQRLHRITACLIQNHGATFATGVVRDEPKLTITQGGTTSNAKITITHSASRECFTIIVIGEL</sequence>
<gene>
    <name evidence="1" type="ORF">MM415B04016_0007</name>
</gene>
<protein>
    <submittedName>
        <fullName evidence="1">Uncharacterized protein</fullName>
    </submittedName>
</protein>
<dbReference type="EMBL" id="MT143199">
    <property type="protein sequence ID" value="QJA94048.1"/>
    <property type="molecule type" value="Genomic_DNA"/>
</dbReference>
<dbReference type="AlphaFoldDB" id="A0A6M3LM36"/>